<evidence type="ECO:0000256" key="5">
    <source>
        <dbReference type="ARBA" id="ARBA00022691"/>
    </source>
</evidence>
<dbReference type="SUPFAM" id="SSF53335">
    <property type="entry name" value="S-adenosyl-L-methionine-dependent methyltransferases"/>
    <property type="match status" value="1"/>
</dbReference>
<evidence type="ECO:0000256" key="6">
    <source>
        <dbReference type="HAMAP-Rule" id="MF_00735"/>
    </source>
</evidence>
<comment type="catalytic activity">
    <reaction evidence="6">
        <text>L-lysyl-[protein] + 3 S-adenosyl-L-methionine = N(6),N(6),N(6)-trimethyl-L-lysyl-[protein] + 3 S-adenosyl-L-homocysteine + 3 H(+)</text>
        <dbReference type="Rhea" id="RHEA:54192"/>
        <dbReference type="Rhea" id="RHEA-COMP:9752"/>
        <dbReference type="Rhea" id="RHEA-COMP:13826"/>
        <dbReference type="ChEBI" id="CHEBI:15378"/>
        <dbReference type="ChEBI" id="CHEBI:29969"/>
        <dbReference type="ChEBI" id="CHEBI:57856"/>
        <dbReference type="ChEBI" id="CHEBI:59789"/>
        <dbReference type="ChEBI" id="CHEBI:61961"/>
    </reaction>
</comment>
<feature type="binding site" evidence="6">
    <location>
        <position position="145"/>
    </location>
    <ligand>
        <name>S-adenosyl-L-methionine</name>
        <dbReference type="ChEBI" id="CHEBI:59789"/>
    </ligand>
</feature>
<dbReference type="Proteomes" id="UP000297737">
    <property type="component" value="Unassembled WGS sequence"/>
</dbReference>
<comment type="subcellular location">
    <subcellularLocation>
        <location evidence="6">Cytoplasm</location>
    </subcellularLocation>
</comment>
<dbReference type="PANTHER" id="PTHR43648:SF1">
    <property type="entry name" value="ELECTRON TRANSFER FLAVOPROTEIN BETA SUBUNIT LYSINE METHYLTRANSFERASE"/>
    <property type="match status" value="1"/>
</dbReference>
<dbReference type="PANTHER" id="PTHR43648">
    <property type="entry name" value="ELECTRON TRANSFER FLAVOPROTEIN BETA SUBUNIT LYSINE METHYLTRANSFERASE"/>
    <property type="match status" value="1"/>
</dbReference>
<dbReference type="AlphaFoldDB" id="A0A4Y9EQT8"/>
<dbReference type="OrthoDB" id="9785995at2"/>
<keyword evidence="8" id="KW-1185">Reference proteome</keyword>
<evidence type="ECO:0000256" key="2">
    <source>
        <dbReference type="ARBA" id="ARBA00022490"/>
    </source>
</evidence>
<protein>
    <recommendedName>
        <fullName evidence="6">Ribosomal protein L11 methyltransferase</fullName>
        <shortName evidence="6">L11 Mtase</shortName>
        <ecNumber evidence="6">2.1.1.-</ecNumber>
    </recommendedName>
</protein>
<comment type="caution">
    <text evidence="7">The sequence shown here is derived from an EMBL/GenBank/DDBJ whole genome shotgun (WGS) entry which is preliminary data.</text>
</comment>
<dbReference type="InterPro" id="IPR004498">
    <property type="entry name" value="Ribosomal_PrmA_MeTrfase"/>
</dbReference>
<evidence type="ECO:0000313" key="7">
    <source>
        <dbReference type="EMBL" id="TFU05802.1"/>
    </source>
</evidence>
<keyword evidence="4 6" id="KW-0808">Transferase</keyword>
<dbReference type="GO" id="GO:0005737">
    <property type="term" value="C:cytoplasm"/>
    <property type="evidence" value="ECO:0007669"/>
    <property type="project" value="UniProtKB-SubCell"/>
</dbReference>
<reference evidence="7 8" key="1">
    <citation type="submission" date="2019-02" db="EMBL/GenBank/DDBJ databases">
        <title>Polymorphobacter sp. isolated from the lake at the Tibet of China.</title>
        <authorList>
            <person name="Li A."/>
        </authorList>
    </citation>
    <scope>NUCLEOTIDE SEQUENCE [LARGE SCALE GENOMIC DNA]</scope>
    <source>
        <strain evidence="7 8">DJ1R-1</strain>
    </source>
</reference>
<keyword evidence="7" id="KW-0687">Ribonucleoprotein</keyword>
<evidence type="ECO:0000313" key="8">
    <source>
        <dbReference type="Proteomes" id="UP000297737"/>
    </source>
</evidence>
<dbReference type="InterPro" id="IPR050078">
    <property type="entry name" value="Ribosomal_L11_MeTrfase_PrmA"/>
</dbReference>
<comment type="function">
    <text evidence="6">Methylates ribosomal protein L11.</text>
</comment>
<dbReference type="InterPro" id="IPR029063">
    <property type="entry name" value="SAM-dependent_MTases_sf"/>
</dbReference>
<sequence>MAPAMSADAEAWRVTLACNRIEAELLAYAEDLFADMAVQPTLLTDEPDPDKPDDWLLHAYFASEPTTEQVARLENAVASAAPGSASVEYLPPQDWLTLSQAGIEPVVAGRFHVHTGDHAHRRRPGQIGIRIDAGLAFGTGQHATTHGCLKVIDRLAKRARRFDNILDLGTGTAVLALGAAKRFRRARIIGSDIDPVSVDVAKANTRLNRERLGRTAGRLEFVTAKGMDAPRLRQRARYDLILANILAAPLVGMAGDISAALAPGGVLVLAGLLNGQRQRVVAAYRGRGLVPLIQPKVGEWPTLVLVKG</sequence>
<gene>
    <name evidence="6" type="primary">prmA</name>
    <name evidence="7" type="ORF">EUV02_01905</name>
</gene>
<feature type="binding site" evidence="6">
    <location>
        <position position="192"/>
    </location>
    <ligand>
        <name>S-adenosyl-L-methionine</name>
        <dbReference type="ChEBI" id="CHEBI:59789"/>
    </ligand>
</feature>
<accession>A0A4Y9EQT8</accession>
<evidence type="ECO:0000256" key="3">
    <source>
        <dbReference type="ARBA" id="ARBA00022603"/>
    </source>
</evidence>
<feature type="binding site" evidence="6">
    <location>
        <position position="169"/>
    </location>
    <ligand>
        <name>S-adenosyl-L-methionine</name>
        <dbReference type="ChEBI" id="CHEBI:59789"/>
    </ligand>
</feature>
<dbReference type="GO" id="GO:0005840">
    <property type="term" value="C:ribosome"/>
    <property type="evidence" value="ECO:0007669"/>
    <property type="project" value="UniProtKB-KW"/>
</dbReference>
<organism evidence="7 8">
    <name type="scientific">Glacieibacterium arshaanense</name>
    <dbReference type="NCBI Taxonomy" id="2511025"/>
    <lineage>
        <taxon>Bacteria</taxon>
        <taxon>Pseudomonadati</taxon>
        <taxon>Pseudomonadota</taxon>
        <taxon>Alphaproteobacteria</taxon>
        <taxon>Sphingomonadales</taxon>
        <taxon>Sphingosinicellaceae</taxon>
        <taxon>Glacieibacterium</taxon>
    </lineage>
</organism>
<dbReference type="GO" id="GO:0032259">
    <property type="term" value="P:methylation"/>
    <property type="evidence" value="ECO:0007669"/>
    <property type="project" value="UniProtKB-KW"/>
</dbReference>
<dbReference type="Pfam" id="PF06325">
    <property type="entry name" value="PrmA"/>
    <property type="match status" value="1"/>
</dbReference>
<keyword evidence="2 6" id="KW-0963">Cytoplasm</keyword>
<proteinExistence type="inferred from homology"/>
<evidence type="ECO:0000256" key="4">
    <source>
        <dbReference type="ARBA" id="ARBA00022679"/>
    </source>
</evidence>
<dbReference type="EMBL" id="SIHO01000001">
    <property type="protein sequence ID" value="TFU05802.1"/>
    <property type="molecule type" value="Genomic_DNA"/>
</dbReference>
<dbReference type="CDD" id="cd02440">
    <property type="entry name" value="AdoMet_MTases"/>
    <property type="match status" value="1"/>
</dbReference>
<dbReference type="GO" id="GO:0008276">
    <property type="term" value="F:protein methyltransferase activity"/>
    <property type="evidence" value="ECO:0007669"/>
    <property type="project" value="UniProtKB-UniRule"/>
</dbReference>
<comment type="similarity">
    <text evidence="1 6">Belongs to the methyltransferase superfamily. PrmA family.</text>
</comment>
<evidence type="ECO:0000256" key="1">
    <source>
        <dbReference type="ARBA" id="ARBA00009741"/>
    </source>
</evidence>
<name>A0A4Y9EQT8_9SPHN</name>
<keyword evidence="5 6" id="KW-0949">S-adenosyl-L-methionine</keyword>
<keyword evidence="3 6" id="KW-0489">Methyltransferase</keyword>
<dbReference type="HAMAP" id="MF_00735">
    <property type="entry name" value="Methyltr_PrmA"/>
    <property type="match status" value="1"/>
</dbReference>
<dbReference type="Gene3D" id="3.40.50.150">
    <property type="entry name" value="Vaccinia Virus protein VP39"/>
    <property type="match status" value="1"/>
</dbReference>
<dbReference type="EC" id="2.1.1.-" evidence="6"/>
<feature type="binding site" evidence="6">
    <location>
        <position position="244"/>
    </location>
    <ligand>
        <name>S-adenosyl-L-methionine</name>
        <dbReference type="ChEBI" id="CHEBI:59789"/>
    </ligand>
</feature>
<keyword evidence="7" id="KW-0689">Ribosomal protein</keyword>